<dbReference type="InterPro" id="IPR000082">
    <property type="entry name" value="SEA_dom"/>
</dbReference>
<keyword evidence="3" id="KW-0732">Signal</keyword>
<dbReference type="Gene3D" id="3.30.70.960">
    <property type="entry name" value="SEA domain"/>
    <property type="match status" value="1"/>
</dbReference>
<evidence type="ECO:0000313" key="7">
    <source>
        <dbReference type="Proteomes" id="UP001497623"/>
    </source>
</evidence>
<evidence type="ECO:0008006" key="8">
    <source>
        <dbReference type="Google" id="ProtNLM"/>
    </source>
</evidence>
<keyword evidence="1" id="KW-1015">Disulfide bond</keyword>
<sequence>MTDVLSVLFSLLLTTVESNVIKNGGKNRHIIENGGKNNYNNIRNENKYNINNIENSKEITLDGTTNMKNYPRHMIYLDSNNNHHVDAQQNHQGQQELNRIFVMDQYIQDDICIDLRPQCPDWAMYGWCKYSHVYDRCKVSCDICDPNCFDIGMHCDIIKAYGYCAPRMDSVCRRTCETCGVKISTEVSFKLTNKVYNDKLADPKSTAFAILKTEVEFMLTEALKKKLGRQFSNVLVKSFIKGSVIVNSEITTTAENQHSADELVSTALKESEIPGLNVSSVTVVGNEDDNHHDDDDHDDDEDDNHDHDDDKDDDHDQDDDDDVHNHNDNEDDDHGHDDDEDDDHEHDDESSRKTTISSDTGSTLSYNTTKGSNNNSSISKGDNVTSLLSNKTTAPFGNISSSGSEGNSLNTTEVNVEKNNSSSIKGHLMTTPSSNLAIESIEENCTSSLSTEYPVATRSSKSPVSSKAPVSSKTTHGSINSSRPETSPVNTISPNINMGYSNSNHSSYTTGEVTGYKNDSTSKINQTIIYSIEEIAGYKNYSSSKTNHSISYNIGEITDFNNHSTSKSNHSSFYNIVEITGYKNYSISKTNDSIIFTTEGYKNYSTSKSNHSIIYNTVEITYKNYSISKTNHSIIFTMDEIPGSKNYTITKTNHSVIINVGKIPGYKNNSTYKPNNSSYTMEENTGNNNSFTPGNYSENSNKTLLNTKEPNEATKETTNSSHYLKTTLSPKEETIIIPNTVSKDYTNQ</sequence>
<dbReference type="PROSITE" id="PS51670">
    <property type="entry name" value="SHKT"/>
    <property type="match status" value="1"/>
</dbReference>
<evidence type="ECO:0000256" key="3">
    <source>
        <dbReference type="SAM" id="SignalP"/>
    </source>
</evidence>
<feature type="domain" description="ShKT" evidence="5">
    <location>
        <begin position="112"/>
        <end position="144"/>
    </location>
</feature>
<feature type="domain" description="SEA" evidence="4">
    <location>
        <begin position="181"/>
        <end position="290"/>
    </location>
</feature>
<feature type="compositionally biased region" description="Low complexity" evidence="2">
    <location>
        <begin position="397"/>
        <end position="410"/>
    </location>
</feature>
<feature type="non-terminal residue" evidence="6">
    <location>
        <position position="748"/>
    </location>
</feature>
<feature type="compositionally biased region" description="Basic and acidic residues" evidence="2">
    <location>
        <begin position="323"/>
        <end position="337"/>
    </location>
</feature>
<dbReference type="InterPro" id="IPR036364">
    <property type="entry name" value="SEA_dom_sf"/>
</dbReference>
<dbReference type="Pfam" id="PF01549">
    <property type="entry name" value="ShK"/>
    <property type="match status" value="2"/>
</dbReference>
<dbReference type="SUPFAM" id="SSF82671">
    <property type="entry name" value="SEA domain"/>
    <property type="match status" value="1"/>
</dbReference>
<dbReference type="Proteomes" id="UP001497623">
    <property type="component" value="Unassembled WGS sequence"/>
</dbReference>
<feature type="disulfide bond" evidence="1">
    <location>
        <begin position="119"/>
        <end position="137"/>
    </location>
</feature>
<dbReference type="InterPro" id="IPR003582">
    <property type="entry name" value="ShKT_dom"/>
</dbReference>
<feature type="chain" id="PRO_5043954461" description="ShKT domain-containing protein" evidence="3">
    <location>
        <begin position="19"/>
        <end position="748"/>
    </location>
</feature>
<comment type="caution">
    <text evidence="6">The sequence shown here is derived from an EMBL/GenBank/DDBJ whole genome shotgun (WGS) entry which is preliminary data.</text>
</comment>
<reference evidence="6 7" key="1">
    <citation type="submission" date="2024-05" db="EMBL/GenBank/DDBJ databases">
        <authorList>
            <person name="Wallberg A."/>
        </authorList>
    </citation>
    <scope>NUCLEOTIDE SEQUENCE [LARGE SCALE GENOMIC DNA]</scope>
</reference>
<dbReference type="PROSITE" id="PS50024">
    <property type="entry name" value="SEA"/>
    <property type="match status" value="1"/>
</dbReference>
<organism evidence="6 7">
    <name type="scientific">Meganyctiphanes norvegica</name>
    <name type="common">Northern krill</name>
    <name type="synonym">Thysanopoda norvegica</name>
    <dbReference type="NCBI Taxonomy" id="48144"/>
    <lineage>
        <taxon>Eukaryota</taxon>
        <taxon>Metazoa</taxon>
        <taxon>Ecdysozoa</taxon>
        <taxon>Arthropoda</taxon>
        <taxon>Crustacea</taxon>
        <taxon>Multicrustacea</taxon>
        <taxon>Malacostraca</taxon>
        <taxon>Eumalacostraca</taxon>
        <taxon>Eucarida</taxon>
        <taxon>Euphausiacea</taxon>
        <taxon>Euphausiidae</taxon>
        <taxon>Meganyctiphanes</taxon>
    </lineage>
</organism>
<feature type="region of interest" description="Disordered" evidence="2">
    <location>
        <begin position="395"/>
        <end position="431"/>
    </location>
</feature>
<name>A0AAV2PSR0_MEGNR</name>
<feature type="compositionally biased region" description="Low complexity" evidence="2">
    <location>
        <begin position="455"/>
        <end position="475"/>
    </location>
</feature>
<protein>
    <recommendedName>
        <fullName evidence="8">ShKT domain-containing protein</fullName>
    </recommendedName>
</protein>
<feature type="region of interest" description="Disordered" evidence="2">
    <location>
        <begin position="283"/>
        <end position="383"/>
    </location>
</feature>
<evidence type="ECO:0000259" key="5">
    <source>
        <dbReference type="PROSITE" id="PS51670"/>
    </source>
</evidence>
<proteinExistence type="predicted"/>
<evidence type="ECO:0000256" key="2">
    <source>
        <dbReference type="SAM" id="MobiDB-lite"/>
    </source>
</evidence>
<feature type="region of interest" description="Disordered" evidence="2">
    <location>
        <begin position="452"/>
        <end position="494"/>
    </location>
</feature>
<gene>
    <name evidence="6" type="ORF">MNOR_LOCUS4239</name>
</gene>
<keyword evidence="7" id="KW-1185">Reference proteome</keyword>
<feature type="compositionally biased region" description="Polar residues" evidence="2">
    <location>
        <begin position="411"/>
        <end position="431"/>
    </location>
</feature>
<dbReference type="Pfam" id="PF01390">
    <property type="entry name" value="SEA"/>
    <property type="match status" value="1"/>
</dbReference>
<feature type="signal peptide" evidence="3">
    <location>
        <begin position="1"/>
        <end position="18"/>
    </location>
</feature>
<evidence type="ECO:0000259" key="4">
    <source>
        <dbReference type="PROSITE" id="PS50024"/>
    </source>
</evidence>
<feature type="region of interest" description="Disordered" evidence="2">
    <location>
        <begin position="675"/>
        <end position="701"/>
    </location>
</feature>
<feature type="disulfide bond" evidence="1">
    <location>
        <begin position="128"/>
        <end position="141"/>
    </location>
</feature>
<feature type="compositionally biased region" description="Low complexity" evidence="2">
    <location>
        <begin position="365"/>
        <end position="383"/>
    </location>
</feature>
<evidence type="ECO:0000256" key="1">
    <source>
        <dbReference type="PROSITE-ProRule" id="PRU01005"/>
    </source>
</evidence>
<feature type="compositionally biased region" description="Polar residues" evidence="2">
    <location>
        <begin position="476"/>
        <end position="494"/>
    </location>
</feature>
<feature type="compositionally biased region" description="Polar residues" evidence="2">
    <location>
        <begin position="353"/>
        <end position="364"/>
    </location>
</feature>
<comment type="caution">
    <text evidence="1">Lacks conserved residue(s) required for the propagation of feature annotation.</text>
</comment>
<dbReference type="EMBL" id="CAXKWB010001538">
    <property type="protein sequence ID" value="CAL4064781.1"/>
    <property type="molecule type" value="Genomic_DNA"/>
</dbReference>
<dbReference type="AlphaFoldDB" id="A0AAV2PSR0"/>
<accession>A0AAV2PSR0</accession>
<evidence type="ECO:0000313" key="6">
    <source>
        <dbReference type="EMBL" id="CAL4064781.1"/>
    </source>
</evidence>
<feature type="compositionally biased region" description="Acidic residues" evidence="2">
    <location>
        <begin position="295"/>
        <end position="322"/>
    </location>
</feature>